<comment type="caution">
    <text evidence="5">The sequence shown here is derived from an EMBL/GenBank/DDBJ whole genome shotgun (WGS) entry which is preliminary data.</text>
</comment>
<evidence type="ECO:0000256" key="1">
    <source>
        <dbReference type="ARBA" id="ARBA00022741"/>
    </source>
</evidence>
<dbReference type="GO" id="GO:0006310">
    <property type="term" value="P:DNA recombination"/>
    <property type="evidence" value="ECO:0007669"/>
    <property type="project" value="TreeGrafter"/>
</dbReference>
<dbReference type="InterPro" id="IPR029493">
    <property type="entry name" value="RecD2-like_HHH"/>
</dbReference>
<name>A0AA37TNI3_9GAMM</name>
<accession>A0AA37TNI3</accession>
<sequence>MVIGSKATSAVKFACELIIRKIRHTGAQGGVIFSGVATDGSNQRYVVKASYKLAPAPKLFRPGHKWSVSGSVSEYVVKLRDGSTRTEMQITADSLVFLRADNDNIEQMLRSIEGVGESKAKNLAKTLGARINQIAMAEDTSELEEHCSPLIAARIVQVVRESEVFPALQLFDECGIPTHLASQAIKIWKHKSYEIFSTNPYFLSAFEPSMKLLDEVAIKRFGFEKDSPERLIAFVKSALFNAFEQGHTCLPTKKLKTRLTHMLGDQEIASRAIESAMAQGEIEQRSDLIQVSSMVTIESSVAKNSAKLLSRYFDIPDHTIQSSIDKYQSGIIFPLTDEQKAAISVCVKSGISLLTGGAGCGKTTVLEGICAALEDSQQTSKIYLMAISGQAAKRIQEATGRDAMTIAAFLYHVDSEDIPEDATIIVDEGSMVDTLALNMILKRVPSKGRCLIAGDPEQLSPVGVGLTLHKMVDLPFPNPHLSAVKRQSSASGIPQVATAIRNYDGDCEVEFADYDGKGSGVSFIEVPDHLITSKVIELYSALGGDGESNDVLILSPVRNHSGGVVDINRNIHDKVAKSDNRLLFDTAGFKGVNALIDGVPLCVGDLIMTRRNDYERGFRNGSIGRVTSFDSGSQAIQVDMEGVDVIMSFADTPILNMAYATTVHKSQGSQYPRVIIAVKESRLLDRHLFYTAVTRAREQVVIVGDRKAFTKALSKSKAFARHTLLDVHLSECHANLNKNEPQGPQGL</sequence>
<dbReference type="Gene3D" id="2.30.30.940">
    <property type="match status" value="1"/>
</dbReference>
<proteinExistence type="predicted"/>
<keyword evidence="1" id="KW-0547">Nucleotide-binding</keyword>
<dbReference type="Pfam" id="PF13604">
    <property type="entry name" value="AAA_30"/>
    <property type="match status" value="1"/>
</dbReference>
<dbReference type="AlphaFoldDB" id="A0AA37TNI3"/>
<evidence type="ECO:0000256" key="2">
    <source>
        <dbReference type="ARBA" id="ARBA00022840"/>
    </source>
</evidence>
<dbReference type="RefSeq" id="WP_095500522.1">
    <property type="nucleotide sequence ID" value="NZ_BSPO01000003.1"/>
</dbReference>
<dbReference type="Pfam" id="PF14490">
    <property type="entry name" value="HHH_RecD2"/>
    <property type="match status" value="1"/>
</dbReference>
<protein>
    <submittedName>
        <fullName evidence="5">ATPase AAA</fullName>
    </submittedName>
</protein>
<reference evidence="5 6" key="1">
    <citation type="journal article" date="2014" name="Int. J. Syst. Evol. Microbiol.">
        <title>Complete genome sequence of Corynebacterium casei LMG S-19264T (=DSM 44701T), isolated from a smear-ripened cheese.</title>
        <authorList>
            <consortium name="US DOE Joint Genome Institute (JGI-PGF)"/>
            <person name="Walter F."/>
            <person name="Albersmeier A."/>
            <person name="Kalinowski J."/>
            <person name="Ruckert C."/>
        </authorList>
    </citation>
    <scope>NUCLEOTIDE SEQUENCE [LARGE SCALE GENOMIC DNA]</scope>
    <source>
        <strain evidence="5 6">NBRC 112785</strain>
    </source>
</reference>
<dbReference type="GO" id="GO:0009338">
    <property type="term" value="C:exodeoxyribonuclease V complex"/>
    <property type="evidence" value="ECO:0007669"/>
    <property type="project" value="TreeGrafter"/>
</dbReference>
<dbReference type="Proteomes" id="UP001157439">
    <property type="component" value="Unassembled WGS sequence"/>
</dbReference>
<feature type="domain" description="ATP-dependent RecD2 DNA helicase-like helix-hairpin-helix" evidence="4">
    <location>
        <begin position="168"/>
        <end position="249"/>
    </location>
</feature>
<evidence type="ECO:0000313" key="6">
    <source>
        <dbReference type="Proteomes" id="UP001157439"/>
    </source>
</evidence>
<evidence type="ECO:0000259" key="3">
    <source>
        <dbReference type="Pfam" id="PF13538"/>
    </source>
</evidence>
<keyword evidence="6" id="KW-1185">Reference proteome</keyword>
<dbReference type="Pfam" id="PF13538">
    <property type="entry name" value="UvrD_C_2"/>
    <property type="match status" value="1"/>
</dbReference>
<dbReference type="InterPro" id="IPR027417">
    <property type="entry name" value="P-loop_NTPase"/>
</dbReference>
<organism evidence="5 6">
    <name type="scientific">Paraferrimonas haliotis</name>
    <dbReference type="NCBI Taxonomy" id="2013866"/>
    <lineage>
        <taxon>Bacteria</taxon>
        <taxon>Pseudomonadati</taxon>
        <taxon>Pseudomonadota</taxon>
        <taxon>Gammaproteobacteria</taxon>
        <taxon>Alteromonadales</taxon>
        <taxon>Ferrimonadaceae</taxon>
        <taxon>Paraferrimonas</taxon>
    </lineage>
</organism>
<dbReference type="PANTHER" id="PTHR43788">
    <property type="entry name" value="DNA2/NAM7 HELICASE FAMILY MEMBER"/>
    <property type="match status" value="1"/>
</dbReference>
<gene>
    <name evidence="5" type="ORF">GCM10007894_17200</name>
</gene>
<dbReference type="SUPFAM" id="SSF52540">
    <property type="entry name" value="P-loop containing nucleoside triphosphate hydrolases"/>
    <property type="match status" value="2"/>
</dbReference>
<feature type="domain" description="UvrD-like helicase C-terminal" evidence="3">
    <location>
        <begin position="658"/>
        <end position="703"/>
    </location>
</feature>
<dbReference type="GO" id="GO:0005524">
    <property type="term" value="F:ATP binding"/>
    <property type="evidence" value="ECO:0007669"/>
    <property type="project" value="UniProtKB-KW"/>
</dbReference>
<dbReference type="InterPro" id="IPR027785">
    <property type="entry name" value="UvrD-like_helicase_C"/>
</dbReference>
<dbReference type="Gene3D" id="3.40.50.300">
    <property type="entry name" value="P-loop containing nucleotide triphosphate hydrolases"/>
    <property type="match status" value="2"/>
</dbReference>
<dbReference type="Gene3D" id="1.10.10.2220">
    <property type="match status" value="1"/>
</dbReference>
<dbReference type="InterPro" id="IPR050534">
    <property type="entry name" value="Coronavir_polyprotein_1ab"/>
</dbReference>
<dbReference type="EMBL" id="BSPO01000003">
    <property type="protein sequence ID" value="GLS83743.1"/>
    <property type="molecule type" value="Genomic_DNA"/>
</dbReference>
<dbReference type="GO" id="GO:0017116">
    <property type="term" value="F:single-stranded DNA helicase activity"/>
    <property type="evidence" value="ECO:0007669"/>
    <property type="project" value="TreeGrafter"/>
</dbReference>
<dbReference type="CDD" id="cd18809">
    <property type="entry name" value="SF1_C_RecD"/>
    <property type="match status" value="1"/>
</dbReference>
<evidence type="ECO:0000259" key="4">
    <source>
        <dbReference type="Pfam" id="PF14490"/>
    </source>
</evidence>
<keyword evidence="2" id="KW-0067">ATP-binding</keyword>
<dbReference type="CDD" id="cd17933">
    <property type="entry name" value="DEXSc_RecD-like"/>
    <property type="match status" value="1"/>
</dbReference>
<dbReference type="PANTHER" id="PTHR43788:SF6">
    <property type="entry name" value="DNA HELICASE B"/>
    <property type="match status" value="1"/>
</dbReference>
<evidence type="ECO:0000313" key="5">
    <source>
        <dbReference type="EMBL" id="GLS83743.1"/>
    </source>
</evidence>